<evidence type="ECO:0000256" key="6">
    <source>
        <dbReference type="SAM" id="Phobius"/>
    </source>
</evidence>
<proteinExistence type="predicted"/>
<keyword evidence="9" id="KW-1185">Reference proteome</keyword>
<feature type="transmembrane region" description="Helical" evidence="6">
    <location>
        <begin position="266"/>
        <end position="288"/>
    </location>
</feature>
<dbReference type="Pfam" id="PF12698">
    <property type="entry name" value="ABC2_membrane_3"/>
    <property type="match status" value="1"/>
</dbReference>
<dbReference type="PANTHER" id="PTHR30294">
    <property type="entry name" value="MEMBRANE COMPONENT OF ABC TRANSPORTER YHHJ-RELATED"/>
    <property type="match status" value="1"/>
</dbReference>
<evidence type="ECO:0000256" key="5">
    <source>
        <dbReference type="ARBA" id="ARBA00023136"/>
    </source>
</evidence>
<feature type="transmembrane region" description="Helical" evidence="6">
    <location>
        <begin position="227"/>
        <end position="254"/>
    </location>
</feature>
<evidence type="ECO:0000313" key="8">
    <source>
        <dbReference type="EMBL" id="BDT57420.1"/>
    </source>
</evidence>
<sequence length="381" mass="40518">MSRLAAACQAWRLTWRAILGDKAALLLFFISGIVYSFFYPLPYSGETVRRVPVAVVDQDGSALSRQLIRWAGAHPGLSVAGVTTRPEQAQEWIWRGEAAGVMVIPADFSGKLLAGRQPEVEVGGIGAYPLLNKVALNGLAEVVGTLSAGIELKRLGAATPSAQQAAAQRQPLSVEALPMFNVSEGYASYIVPGVVVLLMQQTFLLGIGLLFGSWASTGTFPYAAGTAAYAGALGAFASVVLLNAAYYFGFVLWWQDYPRGGNPAATLVLSLLYSVCVAALGIVMGLFFRTRERSVQLLVASSMPVLFLAGLVWPASALPWPLQALRWLLPSTAAIQGFVAANQMGASLAELRREVLVLAGLALVFIGLGLRGWRRRGHAAV</sequence>
<organism evidence="8 9">
    <name type="scientific">Massilia varians</name>
    <dbReference type="NCBI Taxonomy" id="457921"/>
    <lineage>
        <taxon>Bacteria</taxon>
        <taxon>Pseudomonadati</taxon>
        <taxon>Pseudomonadota</taxon>
        <taxon>Betaproteobacteria</taxon>
        <taxon>Burkholderiales</taxon>
        <taxon>Oxalobacteraceae</taxon>
        <taxon>Telluria group</taxon>
        <taxon>Massilia</taxon>
    </lineage>
</organism>
<gene>
    <name evidence="8" type="ORF">MasN3_09140</name>
</gene>
<feature type="transmembrane region" description="Helical" evidence="6">
    <location>
        <begin position="355"/>
        <end position="373"/>
    </location>
</feature>
<feature type="domain" description="ABC-2 type transporter transmembrane" evidence="7">
    <location>
        <begin position="26"/>
        <end position="370"/>
    </location>
</feature>
<evidence type="ECO:0000256" key="4">
    <source>
        <dbReference type="ARBA" id="ARBA00022989"/>
    </source>
</evidence>
<dbReference type="InterPro" id="IPR051449">
    <property type="entry name" value="ABC-2_transporter_component"/>
</dbReference>
<accession>A0ABN6T944</accession>
<keyword evidence="5 6" id="KW-0472">Membrane</keyword>
<keyword evidence="3 6" id="KW-0812">Transmembrane</keyword>
<dbReference type="PANTHER" id="PTHR30294:SF46">
    <property type="entry name" value="ABC TRANSPORTER PERMEASE"/>
    <property type="match status" value="1"/>
</dbReference>
<dbReference type="InterPro" id="IPR013525">
    <property type="entry name" value="ABC2_TM"/>
</dbReference>
<keyword evidence="4 6" id="KW-1133">Transmembrane helix</keyword>
<evidence type="ECO:0000256" key="2">
    <source>
        <dbReference type="ARBA" id="ARBA00022475"/>
    </source>
</evidence>
<evidence type="ECO:0000256" key="3">
    <source>
        <dbReference type="ARBA" id="ARBA00022692"/>
    </source>
</evidence>
<name>A0ABN6T944_9BURK</name>
<comment type="subcellular location">
    <subcellularLocation>
        <location evidence="1">Cell membrane</location>
        <topology evidence="1">Multi-pass membrane protein</topology>
    </subcellularLocation>
</comment>
<dbReference type="RefSeq" id="WP_281912708.1">
    <property type="nucleotide sequence ID" value="NZ_AP026966.1"/>
</dbReference>
<dbReference type="Proteomes" id="UP001163336">
    <property type="component" value="Chromosome"/>
</dbReference>
<dbReference type="Gene3D" id="3.40.1710.10">
    <property type="entry name" value="abc type-2 transporter like domain"/>
    <property type="match status" value="1"/>
</dbReference>
<feature type="transmembrane region" description="Helical" evidence="6">
    <location>
        <begin position="189"/>
        <end position="215"/>
    </location>
</feature>
<feature type="transmembrane region" description="Helical" evidence="6">
    <location>
        <begin position="294"/>
        <end position="315"/>
    </location>
</feature>
<dbReference type="EMBL" id="AP026966">
    <property type="protein sequence ID" value="BDT57420.1"/>
    <property type="molecule type" value="Genomic_DNA"/>
</dbReference>
<evidence type="ECO:0000256" key="1">
    <source>
        <dbReference type="ARBA" id="ARBA00004651"/>
    </source>
</evidence>
<reference evidence="8" key="1">
    <citation type="submission" date="2022-11" db="EMBL/GenBank/DDBJ databases">
        <title>Isolation and characterization of PLA-degrading bacterium Massilia sp. from Antarctic soil.</title>
        <authorList>
            <person name="Sato K."/>
            <person name="Gomez-Fuentes C."/>
            <person name="Ahmad S.A."/>
            <person name="Zulkharnain A."/>
        </authorList>
    </citation>
    <scope>NUCLEOTIDE SEQUENCE</scope>
    <source>
        <strain evidence="8">N-3</strain>
    </source>
</reference>
<keyword evidence="2" id="KW-1003">Cell membrane</keyword>
<evidence type="ECO:0000259" key="7">
    <source>
        <dbReference type="Pfam" id="PF12698"/>
    </source>
</evidence>
<feature type="transmembrane region" description="Helical" evidence="6">
    <location>
        <begin position="23"/>
        <end position="41"/>
    </location>
</feature>
<evidence type="ECO:0000313" key="9">
    <source>
        <dbReference type="Proteomes" id="UP001163336"/>
    </source>
</evidence>
<protein>
    <submittedName>
        <fullName evidence="8">ABC transporter</fullName>
    </submittedName>
</protein>